<proteinExistence type="inferred from homology"/>
<keyword evidence="2" id="KW-0378">Hydrolase</keyword>
<dbReference type="InterPro" id="IPR018392">
    <property type="entry name" value="LysM"/>
</dbReference>
<keyword evidence="7" id="KW-1185">Reference proteome</keyword>
<dbReference type="InterPro" id="IPR023346">
    <property type="entry name" value="Lysozyme-like_dom_sf"/>
</dbReference>
<dbReference type="PANTHER" id="PTHR34700">
    <property type="entry name" value="POTASSIUM BINDING PROTEIN KBP"/>
    <property type="match status" value="1"/>
</dbReference>
<feature type="compositionally biased region" description="Basic and acidic residues" evidence="3">
    <location>
        <begin position="284"/>
        <end position="304"/>
    </location>
</feature>
<comment type="similarity">
    <text evidence="1">Belongs to the transglycosylase family. Rpf subfamily.</text>
</comment>
<dbReference type="SUPFAM" id="SSF54106">
    <property type="entry name" value="LysM domain"/>
    <property type="match status" value="1"/>
</dbReference>
<feature type="compositionally biased region" description="Basic and acidic residues" evidence="3">
    <location>
        <begin position="161"/>
        <end position="172"/>
    </location>
</feature>
<dbReference type="Gene3D" id="3.10.350.10">
    <property type="entry name" value="LysM domain"/>
    <property type="match status" value="1"/>
</dbReference>
<protein>
    <submittedName>
        <fullName evidence="6">LysM peptidoglycan-binding domain-containing protein</fullName>
    </submittedName>
</protein>
<dbReference type="InterPro" id="IPR036779">
    <property type="entry name" value="LysM_dom_sf"/>
</dbReference>
<dbReference type="Proteomes" id="UP000477722">
    <property type="component" value="Unassembled WGS sequence"/>
</dbReference>
<evidence type="ECO:0000256" key="2">
    <source>
        <dbReference type="ARBA" id="ARBA00022801"/>
    </source>
</evidence>
<dbReference type="Pfam" id="PF01476">
    <property type="entry name" value="LysM"/>
    <property type="match status" value="1"/>
</dbReference>
<comment type="caution">
    <text evidence="6">The sequence shown here is derived from an EMBL/GenBank/DDBJ whole genome shotgun (WGS) entry which is preliminary data.</text>
</comment>
<feature type="signal peptide" evidence="4">
    <location>
        <begin position="1"/>
        <end position="40"/>
    </location>
</feature>
<dbReference type="Pfam" id="PF06737">
    <property type="entry name" value="Transglycosylas"/>
    <property type="match status" value="1"/>
</dbReference>
<feature type="compositionally biased region" description="Low complexity" evidence="3">
    <location>
        <begin position="233"/>
        <end position="253"/>
    </location>
</feature>
<feature type="compositionally biased region" description="Low complexity" evidence="3">
    <location>
        <begin position="173"/>
        <end position="206"/>
    </location>
</feature>
<evidence type="ECO:0000256" key="3">
    <source>
        <dbReference type="SAM" id="MobiDB-lite"/>
    </source>
</evidence>
<dbReference type="EMBL" id="JAAKZZ010000073">
    <property type="protein sequence ID" value="NGO68710.1"/>
    <property type="molecule type" value="Genomic_DNA"/>
</dbReference>
<evidence type="ECO:0000313" key="7">
    <source>
        <dbReference type="Proteomes" id="UP000477722"/>
    </source>
</evidence>
<feature type="chain" id="PRO_5026263847" evidence="4">
    <location>
        <begin position="41"/>
        <end position="358"/>
    </location>
</feature>
<dbReference type="PANTHER" id="PTHR34700:SF4">
    <property type="entry name" value="PHAGE-LIKE ELEMENT PBSX PROTEIN XKDP"/>
    <property type="match status" value="1"/>
</dbReference>
<dbReference type="CDD" id="cd00118">
    <property type="entry name" value="LysM"/>
    <property type="match status" value="1"/>
</dbReference>
<dbReference type="RefSeq" id="WP_165298410.1">
    <property type="nucleotide sequence ID" value="NZ_JAAKZZ010000073.1"/>
</dbReference>
<dbReference type="InterPro" id="IPR010618">
    <property type="entry name" value="RPF"/>
</dbReference>
<dbReference type="Gene3D" id="1.10.530.10">
    <property type="match status" value="1"/>
</dbReference>
<dbReference type="InterPro" id="IPR052196">
    <property type="entry name" value="Bact_Kbp"/>
</dbReference>
<dbReference type="GO" id="GO:0016787">
    <property type="term" value="F:hydrolase activity"/>
    <property type="evidence" value="ECO:0007669"/>
    <property type="project" value="UniProtKB-KW"/>
</dbReference>
<feature type="compositionally biased region" description="Basic and acidic residues" evidence="3">
    <location>
        <begin position="335"/>
        <end position="344"/>
    </location>
</feature>
<dbReference type="PROSITE" id="PS51782">
    <property type="entry name" value="LYSM"/>
    <property type="match status" value="1"/>
</dbReference>
<dbReference type="SUPFAM" id="SSF53955">
    <property type="entry name" value="Lysozyme-like"/>
    <property type="match status" value="1"/>
</dbReference>
<feature type="region of interest" description="Disordered" evidence="3">
    <location>
        <begin position="116"/>
        <end position="358"/>
    </location>
</feature>
<gene>
    <name evidence="6" type="ORF">G5C65_10145</name>
</gene>
<evidence type="ECO:0000256" key="4">
    <source>
        <dbReference type="SAM" id="SignalP"/>
    </source>
</evidence>
<evidence type="ECO:0000259" key="5">
    <source>
        <dbReference type="PROSITE" id="PS51782"/>
    </source>
</evidence>
<keyword evidence="4" id="KW-0732">Signal</keyword>
<feature type="compositionally biased region" description="Gly residues" evidence="3">
    <location>
        <begin position="267"/>
        <end position="276"/>
    </location>
</feature>
<evidence type="ECO:0000313" key="6">
    <source>
        <dbReference type="EMBL" id="NGO68710.1"/>
    </source>
</evidence>
<organism evidence="6 7">
    <name type="scientific">Streptomyces boncukensis</name>
    <dbReference type="NCBI Taxonomy" id="2711219"/>
    <lineage>
        <taxon>Bacteria</taxon>
        <taxon>Bacillati</taxon>
        <taxon>Actinomycetota</taxon>
        <taxon>Actinomycetes</taxon>
        <taxon>Kitasatosporales</taxon>
        <taxon>Streptomycetaceae</taxon>
        <taxon>Streptomyces</taxon>
    </lineage>
</organism>
<sequence>MRSGNGRHRRPRQAPALFVTAGVTGAGLALPLLGASGAHAADAGTWDRVAQCESGGLWSANEENGYYGGLQLTTAMWEQYGGTAYAERPDLASRSQQIAVAEKILAAQGESAFPQCAGKAGLASDDERRPGVDPGDGSGDRSPQEYGSGSGGGLDASPRTKPKDGDEGEGKQDPSGSPSQSTPTPSEDSSQPPSDSPSSQDPSQSPSDPPSSHRPSDDPSGDPSDSPSDDPSDSPSGSPSDSGSPSQDPSGSPTAGGPESGSEAGRGDGQGQADGEGTGKHRGRPDERERAADQDGEHPSRGGDRTGSGKHRVRPGDSLSEIAKREDVNGGWNDLYERNRKVVGDDPDLIVPGQKLKY</sequence>
<accession>A0A6G4WVQ8</accession>
<dbReference type="AlphaFoldDB" id="A0A6G4WVQ8"/>
<reference evidence="6 7" key="1">
    <citation type="submission" date="2020-02" db="EMBL/GenBank/DDBJ databases">
        <title>Whole-genome analyses of novel actinobacteria.</title>
        <authorList>
            <person name="Sahin N."/>
            <person name="Tatar D."/>
        </authorList>
    </citation>
    <scope>NUCLEOTIDE SEQUENCE [LARGE SCALE GENOMIC DNA]</scope>
    <source>
        <strain evidence="6 7">SB3404</strain>
    </source>
</reference>
<dbReference type="CDD" id="cd13925">
    <property type="entry name" value="RPF"/>
    <property type="match status" value="1"/>
</dbReference>
<evidence type="ECO:0000256" key="1">
    <source>
        <dbReference type="ARBA" id="ARBA00010830"/>
    </source>
</evidence>
<feature type="domain" description="LysM" evidence="5">
    <location>
        <begin position="309"/>
        <end position="358"/>
    </location>
</feature>
<name>A0A6G4WVQ8_9ACTN</name>